<evidence type="ECO:0000313" key="3">
    <source>
        <dbReference type="EMBL" id="RLN43084.1"/>
    </source>
</evidence>
<dbReference type="PANTHER" id="PTHR33075">
    <property type="entry name" value="OS02G0499800 PROTEIN"/>
    <property type="match status" value="1"/>
</dbReference>
<feature type="domain" description="DUF7597" evidence="2">
    <location>
        <begin position="7"/>
        <end position="127"/>
    </location>
</feature>
<dbReference type="EMBL" id="PQIB02000001">
    <property type="protein sequence ID" value="RLN43084.1"/>
    <property type="molecule type" value="Genomic_DNA"/>
</dbReference>
<name>A0A3L6TWK9_PANMI</name>
<organism evidence="3 4">
    <name type="scientific">Panicum miliaceum</name>
    <name type="common">Proso millet</name>
    <name type="synonym">Broomcorn millet</name>
    <dbReference type="NCBI Taxonomy" id="4540"/>
    <lineage>
        <taxon>Eukaryota</taxon>
        <taxon>Viridiplantae</taxon>
        <taxon>Streptophyta</taxon>
        <taxon>Embryophyta</taxon>
        <taxon>Tracheophyta</taxon>
        <taxon>Spermatophyta</taxon>
        <taxon>Magnoliopsida</taxon>
        <taxon>Liliopsida</taxon>
        <taxon>Poales</taxon>
        <taxon>Poaceae</taxon>
        <taxon>PACMAD clade</taxon>
        <taxon>Panicoideae</taxon>
        <taxon>Panicodae</taxon>
        <taxon>Paniceae</taxon>
        <taxon>Panicinae</taxon>
        <taxon>Panicum</taxon>
        <taxon>Panicum sect. Panicum</taxon>
    </lineage>
</organism>
<reference evidence="4" key="1">
    <citation type="journal article" date="2019" name="Nat. Commun.">
        <title>The genome of broomcorn millet.</title>
        <authorList>
            <person name="Zou C."/>
            <person name="Miki D."/>
            <person name="Li D."/>
            <person name="Tang Q."/>
            <person name="Xiao L."/>
            <person name="Rajput S."/>
            <person name="Deng P."/>
            <person name="Jia W."/>
            <person name="Huang R."/>
            <person name="Zhang M."/>
            <person name="Sun Y."/>
            <person name="Hu J."/>
            <person name="Fu X."/>
            <person name="Schnable P.S."/>
            <person name="Li F."/>
            <person name="Zhang H."/>
            <person name="Feng B."/>
            <person name="Zhu X."/>
            <person name="Liu R."/>
            <person name="Schnable J.C."/>
            <person name="Zhu J.-K."/>
            <person name="Zhang H."/>
        </authorList>
    </citation>
    <scope>NUCLEOTIDE SEQUENCE [LARGE SCALE GENOMIC DNA]</scope>
</reference>
<dbReference type="Pfam" id="PF24530">
    <property type="entry name" value="DUF7597"/>
    <property type="match status" value="1"/>
</dbReference>
<gene>
    <name evidence="3" type="ORF">C2845_PM01G08650</name>
</gene>
<protein>
    <recommendedName>
        <fullName evidence="2">DUF7597 domain-containing protein</fullName>
    </recommendedName>
</protein>
<dbReference type="STRING" id="4540.A0A3L6TWK9"/>
<proteinExistence type="predicted"/>
<feature type="region of interest" description="Disordered" evidence="1">
    <location>
        <begin position="213"/>
        <end position="270"/>
    </location>
</feature>
<dbReference type="InterPro" id="IPR056018">
    <property type="entry name" value="DUF7597"/>
</dbReference>
<keyword evidence="4" id="KW-1185">Reference proteome</keyword>
<accession>A0A3L6TWK9</accession>
<dbReference type="Proteomes" id="UP000275267">
    <property type="component" value="Unassembled WGS sequence"/>
</dbReference>
<dbReference type="PANTHER" id="PTHR33075:SF7">
    <property type="entry name" value="OS02G0303350 PROTEIN"/>
    <property type="match status" value="1"/>
</dbReference>
<dbReference type="OrthoDB" id="687457at2759"/>
<comment type="caution">
    <text evidence="3">The sequence shown here is derived from an EMBL/GenBank/DDBJ whole genome shotgun (WGS) entry which is preliminary data.</text>
</comment>
<evidence type="ECO:0000259" key="2">
    <source>
        <dbReference type="Pfam" id="PF24530"/>
    </source>
</evidence>
<evidence type="ECO:0000256" key="1">
    <source>
        <dbReference type="SAM" id="MobiDB-lite"/>
    </source>
</evidence>
<dbReference type="AlphaFoldDB" id="A0A3L6TWK9"/>
<sequence length="270" mass="30533">MAFQREDPTPFLPQGMYWQAVENRTSTVRAVAVRPRRRNEELAIVTIDPFPGTLVSFNNIREVVHEFLADHMRVDIVDIQPCHLGQAFVRFSFIHDCDNLIRNSPHAFDDVNISFVKDNRGRNWRSVQFNRECWLMLMGFPVDYWEQEYLDSAVSTFGKIISWEKDLSKLSRLIVKARVLDLESVPQFIVLSDAEDFQGESWTIQCEIISDELLGGQPPDEDPHPGGNPDPHAPFDFFGHGQHGPGPVDGAAEGQGDNNNAAEGQGDNNN</sequence>
<evidence type="ECO:0000313" key="4">
    <source>
        <dbReference type="Proteomes" id="UP000275267"/>
    </source>
</evidence>
<feature type="compositionally biased region" description="Polar residues" evidence="1">
    <location>
        <begin position="256"/>
        <end position="270"/>
    </location>
</feature>